<dbReference type="EMBL" id="VYTZ01000010">
    <property type="protein sequence ID" value="KAA9375667.1"/>
    <property type="molecule type" value="Genomic_DNA"/>
</dbReference>
<dbReference type="RefSeq" id="WP_150936824.1">
    <property type="nucleotide sequence ID" value="NZ_VYTZ01000010.1"/>
</dbReference>
<evidence type="ECO:0000256" key="2">
    <source>
        <dbReference type="PROSITE-ProRule" id="PRU00335"/>
    </source>
</evidence>
<name>A0A5J5JXV8_9ACTN</name>
<dbReference type="AlphaFoldDB" id="A0A5J5JXV8"/>
<dbReference type="InterPro" id="IPR009057">
    <property type="entry name" value="Homeodomain-like_sf"/>
</dbReference>
<dbReference type="InterPro" id="IPR050109">
    <property type="entry name" value="HTH-type_TetR-like_transc_reg"/>
</dbReference>
<dbReference type="SUPFAM" id="SSF46689">
    <property type="entry name" value="Homeodomain-like"/>
    <property type="match status" value="1"/>
</dbReference>
<dbReference type="InterPro" id="IPR036271">
    <property type="entry name" value="Tet_transcr_reg_TetR-rel_C_sf"/>
</dbReference>
<dbReference type="PANTHER" id="PTHR30055">
    <property type="entry name" value="HTH-TYPE TRANSCRIPTIONAL REGULATOR RUTR"/>
    <property type="match status" value="1"/>
</dbReference>
<dbReference type="SUPFAM" id="SSF48498">
    <property type="entry name" value="Tetracyclin repressor-like, C-terminal domain"/>
    <property type="match status" value="1"/>
</dbReference>
<feature type="DNA-binding region" description="H-T-H motif" evidence="2">
    <location>
        <begin position="35"/>
        <end position="54"/>
    </location>
</feature>
<proteinExistence type="predicted"/>
<evidence type="ECO:0000313" key="4">
    <source>
        <dbReference type="EMBL" id="KAA9375667.1"/>
    </source>
</evidence>
<reference evidence="4 5" key="1">
    <citation type="submission" date="2019-09" db="EMBL/GenBank/DDBJ databases">
        <title>Screening of Novel Bioactive Compounds from Soil-Associated.</title>
        <authorList>
            <person name="Gong X."/>
        </authorList>
    </citation>
    <scope>NUCLEOTIDE SEQUENCE [LARGE SCALE GENOMIC DNA]</scope>
    <source>
        <strain evidence="4 5">Gxj-6</strain>
    </source>
</reference>
<dbReference type="Gene3D" id="1.10.357.10">
    <property type="entry name" value="Tetracycline Repressor, domain 2"/>
    <property type="match status" value="1"/>
</dbReference>
<dbReference type="Pfam" id="PF00440">
    <property type="entry name" value="TetR_N"/>
    <property type="match status" value="1"/>
</dbReference>
<protein>
    <submittedName>
        <fullName evidence="4">Helix-turn-helix transcriptional regulator</fullName>
    </submittedName>
</protein>
<gene>
    <name evidence="4" type="ORF">F5972_26075</name>
</gene>
<dbReference type="GO" id="GO:0000976">
    <property type="term" value="F:transcription cis-regulatory region binding"/>
    <property type="evidence" value="ECO:0007669"/>
    <property type="project" value="TreeGrafter"/>
</dbReference>
<dbReference type="Proteomes" id="UP000327011">
    <property type="component" value="Unassembled WGS sequence"/>
</dbReference>
<dbReference type="GO" id="GO:0003700">
    <property type="term" value="F:DNA-binding transcription factor activity"/>
    <property type="evidence" value="ECO:0007669"/>
    <property type="project" value="TreeGrafter"/>
</dbReference>
<comment type="caution">
    <text evidence="4">The sequence shown here is derived from an EMBL/GenBank/DDBJ whole genome shotgun (WGS) entry which is preliminary data.</text>
</comment>
<keyword evidence="1 2" id="KW-0238">DNA-binding</keyword>
<keyword evidence="5" id="KW-1185">Reference proteome</keyword>
<dbReference type="PANTHER" id="PTHR30055:SF209">
    <property type="entry name" value="POSSIBLE TRANSCRIPTIONAL REGULATORY PROTEIN (PROBABLY TETR-FAMILY)"/>
    <property type="match status" value="1"/>
</dbReference>
<feature type="domain" description="HTH tetR-type" evidence="3">
    <location>
        <begin position="12"/>
        <end position="72"/>
    </location>
</feature>
<dbReference type="PROSITE" id="PS50977">
    <property type="entry name" value="HTH_TETR_2"/>
    <property type="match status" value="1"/>
</dbReference>
<evidence type="ECO:0000313" key="5">
    <source>
        <dbReference type="Proteomes" id="UP000327011"/>
    </source>
</evidence>
<evidence type="ECO:0000256" key="1">
    <source>
        <dbReference type="ARBA" id="ARBA00023125"/>
    </source>
</evidence>
<evidence type="ECO:0000259" key="3">
    <source>
        <dbReference type="PROSITE" id="PS50977"/>
    </source>
</evidence>
<accession>A0A5J5JXV8</accession>
<dbReference type="InterPro" id="IPR001647">
    <property type="entry name" value="HTH_TetR"/>
</dbReference>
<organism evidence="4 5">
    <name type="scientific">Microbispora cellulosiformans</name>
    <dbReference type="NCBI Taxonomy" id="2614688"/>
    <lineage>
        <taxon>Bacteria</taxon>
        <taxon>Bacillati</taxon>
        <taxon>Actinomycetota</taxon>
        <taxon>Actinomycetes</taxon>
        <taxon>Streptosporangiales</taxon>
        <taxon>Streptosporangiaceae</taxon>
        <taxon>Microbispora</taxon>
    </lineage>
</organism>
<sequence length="195" mass="20693">MGEQRAERADAARNRRAILGAAEELLRCHAPDEVSIERIAAAAGVGKGTVFHRFGSRVGLMRALMEERVHALGEAVAGGPPPLGPGAPPRDRLAAFLDAVVGVAARNGRLITAHDHALATRRHAEGRLTDNPVYLSWHAHVTSLIAEARPDLDADLVAHVLVGSMHNEGVARLLLAGESERVAAGMRAMAESLLR</sequence>